<proteinExistence type="predicted"/>
<feature type="coiled-coil region" evidence="1">
    <location>
        <begin position="542"/>
        <end position="569"/>
    </location>
</feature>
<sequence length="639" mass="72733">MALFGSDKKTKTVRKVRPTVVRTQNVAKEIFNIAKSYDIKPELLDFNILDIQTYTRIKKDKEESEWEEVTPEALRELNNEESFLNPDFQIKQTYEVEIFSKRLDEDELCKNFKTAVGANATKCKVYLSIAAGSSVDYFPRFEDSFLDLINKKKIRAGILVHIFDEMLPDVVSKISARVRVAQHLEFLQNETHLIAEGIEPTPTTNDALILYFEKNKELDENERIDYASRGFIQSVKKDELLIEYIKPKPGKPGRNCRGEYIKPAEPVVKHEPTFKVDSTIRVVEDAKSIKYIANENGYIAFENDTYVIKNEVDVGEVSFKTTGSIKSGVDSDVEMSVKETDAIKDAVGTGMTVEVSKIKIEGNVGSNAKVIAKEATVNGQTHKTAVIKADNLEINVHKGKAYGKNIRVTRLEHGEIDGEQVKVAQALGGIIRGREIDIEICTSHVKAIATKRIEIQKLQGSENIFTIDPLLQKEAKESLDENQQKIEKLELQLKELREELKKQMHSLKEATPAFIEIKKRLLHYKKNGVKMPASFVKKYKQFQVMQENVKNLKSEVSMAQDALNLLTTKTSSFQENIFDARVINRDRWIGYNEIRFKLVDPPMELVYKPMEGSSEQVFGLVEVDEGEYAIRPINEEEIE</sequence>
<evidence type="ECO:0000313" key="3">
    <source>
        <dbReference type="EMBL" id="QOP43286.1"/>
    </source>
</evidence>
<dbReference type="Pfam" id="PF20250">
    <property type="entry name" value="FapA_N"/>
    <property type="match status" value="1"/>
</dbReference>
<dbReference type="InterPro" id="IPR005646">
    <property type="entry name" value="FapA"/>
</dbReference>
<dbReference type="PANTHER" id="PTHR38032:SF1">
    <property type="entry name" value="RNA-BINDING PROTEIN KHPB N-TERMINAL DOMAIN-CONTAINING PROTEIN"/>
    <property type="match status" value="1"/>
</dbReference>
<evidence type="ECO:0000313" key="4">
    <source>
        <dbReference type="Proteomes" id="UP000593719"/>
    </source>
</evidence>
<feature type="domain" description="Flagellar Assembly Protein A N-terminal region" evidence="2">
    <location>
        <begin position="188"/>
        <end position="303"/>
    </location>
</feature>
<dbReference type="Proteomes" id="UP000593719">
    <property type="component" value="Chromosome"/>
</dbReference>
<feature type="coiled-coil region" evidence="1">
    <location>
        <begin position="472"/>
        <end position="510"/>
    </location>
</feature>
<name>A0A7M1B184_9BACT</name>
<accession>A0A7M1B184</accession>
<dbReference type="PANTHER" id="PTHR38032">
    <property type="entry name" value="POLYMERASE-RELATED"/>
    <property type="match status" value="1"/>
</dbReference>
<protein>
    <submittedName>
        <fullName evidence="3">DUF342 domain-containing protein</fullName>
    </submittedName>
</protein>
<dbReference type="RefSeq" id="WP_193151578.1">
    <property type="nucleotide sequence ID" value="NZ_CP041235.1"/>
</dbReference>
<dbReference type="InterPro" id="IPR046866">
    <property type="entry name" value="FapA_N"/>
</dbReference>
<keyword evidence="1" id="KW-0175">Coiled coil</keyword>
<reference evidence="3 4" key="1">
    <citation type="submission" date="2019-06" db="EMBL/GenBank/DDBJ databases">
        <title>Sulfurimonas gotlandica sp. nov., a chemoautotrophic and psychrotolerant epsilonproteobacterium isolated from a pelagic redoxcline, and an emended description of the genus Sulfurimonas.</title>
        <authorList>
            <person name="Wang S."/>
            <person name="Jiang L."/>
            <person name="Shao Z."/>
        </authorList>
    </citation>
    <scope>NUCLEOTIDE SEQUENCE [LARGE SCALE GENOMIC DNA]</scope>
    <source>
        <strain evidence="3 4">S2-6</strain>
    </source>
</reference>
<keyword evidence="4" id="KW-1185">Reference proteome</keyword>
<dbReference type="EMBL" id="CP041235">
    <property type="protein sequence ID" value="QOP43286.1"/>
    <property type="molecule type" value="Genomic_DNA"/>
</dbReference>
<evidence type="ECO:0000259" key="2">
    <source>
        <dbReference type="Pfam" id="PF20250"/>
    </source>
</evidence>
<gene>
    <name evidence="3" type="ORF">FJR45_04725</name>
</gene>
<dbReference type="KEGG" id="ssei:FJR45_04725"/>
<dbReference type="AlphaFoldDB" id="A0A7M1B184"/>
<organism evidence="3 4">
    <name type="scientific">Sulfurimonas sediminis</name>
    <dbReference type="NCBI Taxonomy" id="2590020"/>
    <lineage>
        <taxon>Bacteria</taxon>
        <taxon>Pseudomonadati</taxon>
        <taxon>Campylobacterota</taxon>
        <taxon>Epsilonproteobacteria</taxon>
        <taxon>Campylobacterales</taxon>
        <taxon>Sulfurimonadaceae</taxon>
        <taxon>Sulfurimonas</taxon>
    </lineage>
</organism>
<evidence type="ECO:0000256" key="1">
    <source>
        <dbReference type="SAM" id="Coils"/>
    </source>
</evidence>